<keyword evidence="2" id="KW-1185">Reference proteome</keyword>
<proteinExistence type="predicted"/>
<protein>
    <submittedName>
        <fullName evidence="1">Divergent PAP2 family protein</fullName>
    </submittedName>
</protein>
<reference evidence="1 2" key="1">
    <citation type="submission" date="2024-09" db="EMBL/GenBank/DDBJ databases">
        <authorList>
            <person name="Sun Q."/>
            <person name="Mori K."/>
        </authorList>
    </citation>
    <scope>NUCLEOTIDE SEQUENCE [LARGE SCALE GENOMIC DNA]</scope>
    <source>
        <strain evidence="1 2">CCM 7759</strain>
    </source>
</reference>
<dbReference type="RefSeq" id="WP_377469295.1">
    <property type="nucleotide sequence ID" value="NZ_JBHLWN010000027.1"/>
</dbReference>
<accession>A0ABV6DHR1</accession>
<name>A0ABV6DHR1_9BACL</name>
<dbReference type="PANTHER" id="PTHR31446">
    <property type="entry name" value="ACID PHOSPHATASE/VANADIUM-DEPENDENT HALOPEROXIDASE-RELATED PROTEIN"/>
    <property type="match status" value="1"/>
</dbReference>
<dbReference type="Proteomes" id="UP001589776">
    <property type="component" value="Unassembled WGS sequence"/>
</dbReference>
<sequence>MSRALITGLTGIGLAQLAKLPMRFAEKRSLNWSELSGTGGMPSSHSAGAAALATYVAMKKGVCSIDFAISALFGLIVMYDAMGIRRSAGEMAVELNEMDAELERLNGRHPGLYHERRKEALKEKLGHEPEEVAAGALLGAATGLVSYWTETGTLQPCR</sequence>
<comment type="caution">
    <text evidence="1">The sequence shown here is derived from an EMBL/GenBank/DDBJ whole genome shotgun (WGS) entry which is preliminary data.</text>
</comment>
<dbReference type="PANTHER" id="PTHR31446:SF29">
    <property type="entry name" value="ACID PHOSPHATASE_VANADIUM-DEPENDENT HALOPEROXIDASE-RELATED PROTEIN"/>
    <property type="match status" value="1"/>
</dbReference>
<organism evidence="1 2">
    <name type="scientific">Paenibacillus chartarius</name>
    <dbReference type="NCBI Taxonomy" id="747481"/>
    <lineage>
        <taxon>Bacteria</taxon>
        <taxon>Bacillati</taxon>
        <taxon>Bacillota</taxon>
        <taxon>Bacilli</taxon>
        <taxon>Bacillales</taxon>
        <taxon>Paenibacillaceae</taxon>
        <taxon>Paenibacillus</taxon>
    </lineage>
</organism>
<evidence type="ECO:0000313" key="1">
    <source>
        <dbReference type="EMBL" id="MFC0212186.1"/>
    </source>
</evidence>
<dbReference type="EMBL" id="JBHLWN010000027">
    <property type="protein sequence ID" value="MFC0212186.1"/>
    <property type="molecule type" value="Genomic_DNA"/>
</dbReference>
<dbReference type="InterPro" id="IPR003832">
    <property type="entry name" value="DUF212"/>
</dbReference>
<gene>
    <name evidence="1" type="ORF">ACFFK0_06895</name>
</gene>
<evidence type="ECO:0000313" key="2">
    <source>
        <dbReference type="Proteomes" id="UP001589776"/>
    </source>
</evidence>
<dbReference type="Pfam" id="PF02681">
    <property type="entry name" value="DUF212"/>
    <property type="match status" value="1"/>
</dbReference>